<protein>
    <recommendedName>
        <fullName evidence="7">3-hydroxyacyl-CoA dehydrogenase</fullName>
    </recommendedName>
</protein>
<dbReference type="InterPro" id="IPR006108">
    <property type="entry name" value="3HC_DH_C"/>
</dbReference>
<dbReference type="EMBL" id="ML996580">
    <property type="protein sequence ID" value="KAF2754551.1"/>
    <property type="molecule type" value="Genomic_DNA"/>
</dbReference>
<dbReference type="InterPro" id="IPR008927">
    <property type="entry name" value="6-PGluconate_DH-like_C_sf"/>
</dbReference>
<dbReference type="InterPro" id="IPR013328">
    <property type="entry name" value="6PGD_dom2"/>
</dbReference>
<evidence type="ECO:0000313" key="5">
    <source>
        <dbReference type="EMBL" id="KAF2754551.1"/>
    </source>
</evidence>
<dbReference type="GeneID" id="54489799"/>
<dbReference type="PANTHER" id="PTHR48075">
    <property type="entry name" value="3-HYDROXYACYL-COA DEHYDROGENASE FAMILY PROTEIN"/>
    <property type="match status" value="1"/>
</dbReference>
<dbReference type="Gene3D" id="3.40.50.720">
    <property type="entry name" value="NAD(P)-binding Rossmann-like Domain"/>
    <property type="match status" value="1"/>
</dbReference>
<dbReference type="SUPFAM" id="SSF48179">
    <property type="entry name" value="6-phosphogluconate dehydrogenase C-terminal domain-like"/>
    <property type="match status" value="1"/>
</dbReference>
<organism evidence="5 6">
    <name type="scientific">Pseudovirgaria hyperparasitica</name>
    <dbReference type="NCBI Taxonomy" id="470096"/>
    <lineage>
        <taxon>Eukaryota</taxon>
        <taxon>Fungi</taxon>
        <taxon>Dikarya</taxon>
        <taxon>Ascomycota</taxon>
        <taxon>Pezizomycotina</taxon>
        <taxon>Dothideomycetes</taxon>
        <taxon>Dothideomycetes incertae sedis</taxon>
        <taxon>Acrospermales</taxon>
        <taxon>Acrospermaceae</taxon>
        <taxon>Pseudovirgaria</taxon>
    </lineage>
</organism>
<dbReference type="InterPro" id="IPR006180">
    <property type="entry name" value="3-OHacyl-CoA_DH_CS"/>
</dbReference>
<evidence type="ECO:0000256" key="1">
    <source>
        <dbReference type="ARBA" id="ARBA00009463"/>
    </source>
</evidence>
<accession>A0A6A6W0F6</accession>
<dbReference type="Proteomes" id="UP000799437">
    <property type="component" value="Unassembled WGS sequence"/>
</dbReference>
<reference evidence="5" key="1">
    <citation type="journal article" date="2020" name="Stud. Mycol.">
        <title>101 Dothideomycetes genomes: a test case for predicting lifestyles and emergence of pathogens.</title>
        <authorList>
            <person name="Haridas S."/>
            <person name="Albert R."/>
            <person name="Binder M."/>
            <person name="Bloem J."/>
            <person name="Labutti K."/>
            <person name="Salamov A."/>
            <person name="Andreopoulos B."/>
            <person name="Baker S."/>
            <person name="Barry K."/>
            <person name="Bills G."/>
            <person name="Bluhm B."/>
            <person name="Cannon C."/>
            <person name="Castanera R."/>
            <person name="Culley D."/>
            <person name="Daum C."/>
            <person name="Ezra D."/>
            <person name="Gonzalez J."/>
            <person name="Henrissat B."/>
            <person name="Kuo A."/>
            <person name="Liang C."/>
            <person name="Lipzen A."/>
            <person name="Lutzoni F."/>
            <person name="Magnuson J."/>
            <person name="Mondo S."/>
            <person name="Nolan M."/>
            <person name="Ohm R."/>
            <person name="Pangilinan J."/>
            <person name="Park H.-J."/>
            <person name="Ramirez L."/>
            <person name="Alfaro M."/>
            <person name="Sun H."/>
            <person name="Tritt A."/>
            <person name="Yoshinaga Y."/>
            <person name="Zwiers L.-H."/>
            <person name="Turgeon B."/>
            <person name="Goodwin S."/>
            <person name="Spatafora J."/>
            <person name="Crous P."/>
            <person name="Grigoriev I."/>
        </authorList>
    </citation>
    <scope>NUCLEOTIDE SEQUENCE</scope>
    <source>
        <strain evidence="5">CBS 121739</strain>
    </source>
</reference>
<evidence type="ECO:0000313" key="6">
    <source>
        <dbReference type="Proteomes" id="UP000799437"/>
    </source>
</evidence>
<dbReference type="Pfam" id="PF00725">
    <property type="entry name" value="3HCDH"/>
    <property type="match status" value="1"/>
</dbReference>
<evidence type="ECO:0000256" key="2">
    <source>
        <dbReference type="ARBA" id="ARBA00023002"/>
    </source>
</evidence>
<dbReference type="AlphaFoldDB" id="A0A6A6W0F6"/>
<dbReference type="PROSITE" id="PS00067">
    <property type="entry name" value="3HCDH"/>
    <property type="match status" value="1"/>
</dbReference>
<evidence type="ECO:0008006" key="7">
    <source>
        <dbReference type="Google" id="ProtNLM"/>
    </source>
</evidence>
<dbReference type="RefSeq" id="XP_033597002.1">
    <property type="nucleotide sequence ID" value="XM_033748745.1"/>
</dbReference>
<dbReference type="Pfam" id="PF02737">
    <property type="entry name" value="3HCDH_N"/>
    <property type="match status" value="1"/>
</dbReference>
<gene>
    <name evidence="5" type="ORF">EJ05DRAFT_520679</name>
</gene>
<dbReference type="GO" id="GO:0050104">
    <property type="term" value="F:L-gulonate 3-dehydrogenase activity"/>
    <property type="evidence" value="ECO:0007669"/>
    <property type="project" value="TreeGrafter"/>
</dbReference>
<dbReference type="SUPFAM" id="SSF51735">
    <property type="entry name" value="NAD(P)-binding Rossmann-fold domains"/>
    <property type="match status" value="1"/>
</dbReference>
<feature type="domain" description="3-hydroxyacyl-CoA dehydrogenase C-terminal" evidence="3">
    <location>
        <begin position="187"/>
        <end position="268"/>
    </location>
</feature>
<dbReference type="GO" id="GO:0070403">
    <property type="term" value="F:NAD+ binding"/>
    <property type="evidence" value="ECO:0007669"/>
    <property type="project" value="InterPro"/>
</dbReference>
<comment type="similarity">
    <text evidence="1">Belongs to the 3-hydroxyacyl-CoA dehydrogenase family.</text>
</comment>
<dbReference type="InterPro" id="IPR036291">
    <property type="entry name" value="NAD(P)-bd_dom_sf"/>
</dbReference>
<evidence type="ECO:0000259" key="4">
    <source>
        <dbReference type="Pfam" id="PF02737"/>
    </source>
</evidence>
<keyword evidence="6" id="KW-1185">Reference proteome</keyword>
<proteinExistence type="inferred from homology"/>
<dbReference type="PANTHER" id="PTHR48075:SF1">
    <property type="entry name" value="LAMBDA-CRYSTALLIN HOMOLOG"/>
    <property type="match status" value="1"/>
</dbReference>
<name>A0A6A6W0F6_9PEZI</name>
<dbReference type="InterPro" id="IPR006176">
    <property type="entry name" value="3-OHacyl-CoA_DH_NAD-bd"/>
</dbReference>
<dbReference type="Gene3D" id="1.10.1040.10">
    <property type="entry name" value="N-(1-d-carboxylethyl)-l-norvaline Dehydrogenase, domain 2"/>
    <property type="match status" value="1"/>
</dbReference>
<evidence type="ECO:0000259" key="3">
    <source>
        <dbReference type="Pfam" id="PF00725"/>
    </source>
</evidence>
<feature type="domain" description="3-hydroxyacyl-CoA dehydrogenase NAD binding" evidence="4">
    <location>
        <begin position="7"/>
        <end position="183"/>
    </location>
</feature>
<sequence>MADHIRTVGVVGTGVIGSSWIALFLARGLHVVVSDPAPGAREKLDQSIQATWPTMRKIGLSDNASPTNYRFVDDVVDHLDEVQFVQENAPEKKEFKAQLFGRLDAKAAPNTVIASSSSGIPSSQFIDQCHRAPERVLIGHPFNPPHLMPLVEVVPHTGTTKDASNTALEFYRSLGKSPILIHQETPGFVANRLQAAVIREAKSLVFRGVVSARDVDAAMTNSLGPRWAINGPFMSQVLGGGGGKDGFLKLQRHLGPMIKEWLDDMDEHRTALTEEGIQMVDHSVQDMVVDVDLGMIARHRDDAILDLLTTKRRVEES</sequence>
<keyword evidence="2" id="KW-0560">Oxidoreductase</keyword>
<dbReference type="GO" id="GO:0006631">
    <property type="term" value="P:fatty acid metabolic process"/>
    <property type="evidence" value="ECO:0007669"/>
    <property type="project" value="InterPro"/>
</dbReference>
<dbReference type="OrthoDB" id="2021159at2759"/>